<evidence type="ECO:0000256" key="2">
    <source>
        <dbReference type="ARBA" id="ARBA00004572"/>
    </source>
</evidence>
<keyword evidence="5 9" id="KW-0274">FAD</keyword>
<gene>
    <name evidence="13" type="ORF">EJ05DRAFT_439507</name>
</gene>
<name>A0A6A6W350_9PEZI</name>
<dbReference type="InterPro" id="IPR039261">
    <property type="entry name" value="FNR_nucleotide-bd"/>
</dbReference>
<dbReference type="PROSITE" id="PS51384">
    <property type="entry name" value="FAD_FR"/>
    <property type="match status" value="1"/>
</dbReference>
<accession>A0A6A6W350</accession>
<dbReference type="Gene3D" id="2.40.30.10">
    <property type="entry name" value="Translation factors"/>
    <property type="match status" value="1"/>
</dbReference>
<keyword evidence="6 10" id="KW-0560">Oxidoreductase</keyword>
<keyword evidence="7 10" id="KW-0520">NAD</keyword>
<dbReference type="SUPFAM" id="SSF52343">
    <property type="entry name" value="Ferredoxin reductase-like, C-terminal NADP-linked domain"/>
    <property type="match status" value="1"/>
</dbReference>
<organism evidence="13 14">
    <name type="scientific">Pseudovirgaria hyperparasitica</name>
    <dbReference type="NCBI Taxonomy" id="470096"/>
    <lineage>
        <taxon>Eukaryota</taxon>
        <taxon>Fungi</taxon>
        <taxon>Dikarya</taxon>
        <taxon>Ascomycota</taxon>
        <taxon>Pezizomycotina</taxon>
        <taxon>Dothideomycetes</taxon>
        <taxon>Dothideomycetes incertae sedis</taxon>
        <taxon>Acrospermales</taxon>
        <taxon>Acrospermaceae</taxon>
        <taxon>Pseudovirgaria</taxon>
    </lineage>
</organism>
<keyword evidence="8" id="KW-0472">Membrane</keyword>
<comment type="catalytic activity">
    <reaction evidence="10">
        <text>2 Fe(III)-[cytochrome b5] + NADH = 2 Fe(II)-[cytochrome b5] + NAD(+) + H(+)</text>
        <dbReference type="Rhea" id="RHEA:46680"/>
        <dbReference type="Rhea" id="RHEA-COMP:10438"/>
        <dbReference type="Rhea" id="RHEA-COMP:10439"/>
        <dbReference type="ChEBI" id="CHEBI:15378"/>
        <dbReference type="ChEBI" id="CHEBI:29033"/>
        <dbReference type="ChEBI" id="CHEBI:29034"/>
        <dbReference type="ChEBI" id="CHEBI:57540"/>
        <dbReference type="ChEBI" id="CHEBI:57945"/>
        <dbReference type="EC" id="1.6.2.2"/>
    </reaction>
</comment>
<feature type="binding site" evidence="9">
    <location>
        <position position="116"/>
    </location>
    <ligand>
        <name>FAD</name>
        <dbReference type="ChEBI" id="CHEBI:57692"/>
    </ligand>
</feature>
<evidence type="ECO:0000313" key="13">
    <source>
        <dbReference type="EMBL" id="KAF2757282.1"/>
    </source>
</evidence>
<dbReference type="SUPFAM" id="SSF63380">
    <property type="entry name" value="Riboflavin synthase domain-like"/>
    <property type="match status" value="1"/>
</dbReference>
<evidence type="ECO:0000313" key="14">
    <source>
        <dbReference type="Proteomes" id="UP000799437"/>
    </source>
</evidence>
<feature type="binding site" evidence="9">
    <location>
        <position position="91"/>
    </location>
    <ligand>
        <name>FAD</name>
        <dbReference type="ChEBI" id="CHEBI:57692"/>
    </ligand>
</feature>
<dbReference type="Pfam" id="PF00970">
    <property type="entry name" value="FAD_binding_6"/>
    <property type="match status" value="1"/>
</dbReference>
<protein>
    <recommendedName>
        <fullName evidence="10">NADH-cytochrome b5 reductase</fullName>
        <ecNumber evidence="10">1.6.2.2</ecNumber>
    </recommendedName>
</protein>
<evidence type="ECO:0000256" key="9">
    <source>
        <dbReference type="PIRSR" id="PIRSR601834-1"/>
    </source>
</evidence>
<dbReference type="EMBL" id="ML996573">
    <property type="protein sequence ID" value="KAF2757282.1"/>
    <property type="molecule type" value="Genomic_DNA"/>
</dbReference>
<feature type="binding site" evidence="9">
    <location>
        <position position="160"/>
    </location>
    <ligand>
        <name>FAD</name>
        <dbReference type="ChEBI" id="CHEBI:57692"/>
    </ligand>
</feature>
<feature type="binding site" evidence="9">
    <location>
        <position position="90"/>
    </location>
    <ligand>
        <name>FAD</name>
        <dbReference type="ChEBI" id="CHEBI:57692"/>
    </ligand>
</feature>
<evidence type="ECO:0000256" key="8">
    <source>
        <dbReference type="ARBA" id="ARBA00023136"/>
    </source>
</evidence>
<evidence type="ECO:0000256" key="5">
    <source>
        <dbReference type="ARBA" id="ARBA00022827"/>
    </source>
</evidence>
<dbReference type="RefSeq" id="XP_033599733.1">
    <property type="nucleotide sequence ID" value="XM_033741880.1"/>
</dbReference>
<dbReference type="Gene3D" id="3.40.50.80">
    <property type="entry name" value="Nucleotide-binding domain of ferredoxin-NADP reductase (FNR) module"/>
    <property type="match status" value="1"/>
</dbReference>
<feature type="domain" description="FAD-binding FR-type" evidence="12">
    <location>
        <begin position="31"/>
        <end position="141"/>
    </location>
</feature>
<dbReference type="InterPro" id="IPR001433">
    <property type="entry name" value="OxRdtase_FAD/NAD-bd"/>
</dbReference>
<dbReference type="AlphaFoldDB" id="A0A6A6W350"/>
<dbReference type="InterPro" id="IPR017927">
    <property type="entry name" value="FAD-bd_FR_type"/>
</dbReference>
<dbReference type="EC" id="1.6.2.2" evidence="10"/>
<evidence type="ECO:0000256" key="7">
    <source>
        <dbReference type="ARBA" id="ARBA00023027"/>
    </source>
</evidence>
<evidence type="ECO:0000256" key="1">
    <source>
        <dbReference type="ARBA" id="ARBA00001974"/>
    </source>
</evidence>
<dbReference type="PANTHER" id="PTHR19370:SF101">
    <property type="entry name" value="NADH-CYTOCHROME B5 REDUCTASE"/>
    <property type="match status" value="1"/>
</dbReference>
<comment type="similarity">
    <text evidence="3 10">Belongs to the flavoprotein pyridine nucleotide cytochrome reductase family.</text>
</comment>
<feature type="binding site" evidence="9">
    <location>
        <position position="106"/>
    </location>
    <ligand>
        <name>FAD</name>
        <dbReference type="ChEBI" id="CHEBI:57692"/>
    </ligand>
</feature>
<reference evidence="13" key="1">
    <citation type="journal article" date="2020" name="Stud. Mycol.">
        <title>101 Dothideomycetes genomes: a test case for predicting lifestyles and emergence of pathogens.</title>
        <authorList>
            <person name="Haridas S."/>
            <person name="Albert R."/>
            <person name="Binder M."/>
            <person name="Bloem J."/>
            <person name="Labutti K."/>
            <person name="Salamov A."/>
            <person name="Andreopoulos B."/>
            <person name="Baker S."/>
            <person name="Barry K."/>
            <person name="Bills G."/>
            <person name="Bluhm B."/>
            <person name="Cannon C."/>
            <person name="Castanera R."/>
            <person name="Culley D."/>
            <person name="Daum C."/>
            <person name="Ezra D."/>
            <person name="Gonzalez J."/>
            <person name="Henrissat B."/>
            <person name="Kuo A."/>
            <person name="Liang C."/>
            <person name="Lipzen A."/>
            <person name="Lutzoni F."/>
            <person name="Magnuson J."/>
            <person name="Mondo S."/>
            <person name="Nolan M."/>
            <person name="Ohm R."/>
            <person name="Pangilinan J."/>
            <person name="Park H.-J."/>
            <person name="Ramirez L."/>
            <person name="Alfaro M."/>
            <person name="Sun H."/>
            <person name="Tritt A."/>
            <person name="Yoshinaga Y."/>
            <person name="Zwiers L.-H."/>
            <person name="Turgeon B."/>
            <person name="Goodwin S."/>
            <person name="Spatafora J."/>
            <person name="Crous P."/>
            <person name="Grigoriev I."/>
        </authorList>
    </citation>
    <scope>NUCLEOTIDE SEQUENCE</scope>
    <source>
        <strain evidence="13">CBS 121739</strain>
    </source>
</reference>
<evidence type="ECO:0000256" key="3">
    <source>
        <dbReference type="ARBA" id="ARBA00006105"/>
    </source>
</evidence>
<dbReference type="PRINTS" id="PR00371">
    <property type="entry name" value="FPNCR"/>
</dbReference>
<keyword evidence="4 9" id="KW-0285">Flavoprotein</keyword>
<dbReference type="InterPro" id="IPR017938">
    <property type="entry name" value="Riboflavin_synthase-like_b-brl"/>
</dbReference>
<dbReference type="GO" id="GO:0006696">
    <property type="term" value="P:ergosterol biosynthetic process"/>
    <property type="evidence" value="ECO:0007669"/>
    <property type="project" value="TreeGrafter"/>
</dbReference>
<comment type="subcellular location">
    <subcellularLocation>
        <location evidence="2">Mitochondrion outer membrane</location>
        <topology evidence="2">Single-pass membrane protein</topology>
    </subcellularLocation>
</comment>
<keyword evidence="14" id="KW-1185">Reference proteome</keyword>
<feature type="region of interest" description="Disordered" evidence="11">
    <location>
        <begin position="1"/>
        <end position="27"/>
    </location>
</feature>
<dbReference type="OrthoDB" id="432685at2759"/>
<dbReference type="PANTHER" id="PTHR19370">
    <property type="entry name" value="NADH-CYTOCHROME B5 REDUCTASE"/>
    <property type="match status" value="1"/>
</dbReference>
<feature type="binding site" evidence="9">
    <location>
        <position position="89"/>
    </location>
    <ligand>
        <name>FAD</name>
        <dbReference type="ChEBI" id="CHEBI:57692"/>
    </ligand>
</feature>
<dbReference type="Proteomes" id="UP000799437">
    <property type="component" value="Unassembled WGS sequence"/>
</dbReference>
<evidence type="ECO:0000256" key="6">
    <source>
        <dbReference type="ARBA" id="ARBA00023002"/>
    </source>
</evidence>
<dbReference type="GeneID" id="54482934"/>
<feature type="binding site" evidence="9">
    <location>
        <position position="114"/>
    </location>
    <ligand>
        <name>FAD</name>
        <dbReference type="ChEBI" id="CHEBI:57692"/>
    </ligand>
</feature>
<feature type="compositionally biased region" description="Polar residues" evidence="11">
    <location>
        <begin position="13"/>
        <end position="23"/>
    </location>
</feature>
<evidence type="ECO:0000256" key="4">
    <source>
        <dbReference type="ARBA" id="ARBA00022630"/>
    </source>
</evidence>
<feature type="binding site" evidence="9">
    <location>
        <position position="108"/>
    </location>
    <ligand>
        <name>FAD</name>
        <dbReference type="ChEBI" id="CHEBI:57692"/>
    </ligand>
</feature>
<evidence type="ECO:0000256" key="10">
    <source>
        <dbReference type="RuleBase" id="RU361226"/>
    </source>
</evidence>
<sequence>MADAPTSARHFATASTATPNTTKPPEKAFGILPQTLTLHSTTLVNDDTALLTFSLPQGSSGSPQVSGLPLTSTLLSLTWPSGSWTPIVRPYTPVSSSSTPGEIQFLIKKYPGGKVSSHMHSLKPGDTVRFVAVPGAKHVPSTNEMKPARVSMIAGGAGITPMLQLIRGILGNPDDYTRIRLLWGVNTPSDAYLMDEFAALKLRFPGRFDVRYVVSKADEVQSQTEKGRIDGALLAKLRWAPKCSEEKVYVCGPPGMEESLVGKQGVLIEMGYRKGQVVKF</sequence>
<dbReference type="Pfam" id="PF00175">
    <property type="entry name" value="NAD_binding_1"/>
    <property type="match status" value="1"/>
</dbReference>
<evidence type="ECO:0000259" key="12">
    <source>
        <dbReference type="PROSITE" id="PS51384"/>
    </source>
</evidence>
<dbReference type="GO" id="GO:0005741">
    <property type="term" value="C:mitochondrial outer membrane"/>
    <property type="evidence" value="ECO:0007669"/>
    <property type="project" value="UniProtKB-SubCell"/>
</dbReference>
<dbReference type="InterPro" id="IPR001709">
    <property type="entry name" value="Flavoprot_Pyr_Nucl_cyt_Rdtase"/>
</dbReference>
<dbReference type="PRINTS" id="PR00406">
    <property type="entry name" value="CYTB5RDTASE"/>
</dbReference>
<evidence type="ECO:0000256" key="11">
    <source>
        <dbReference type="SAM" id="MobiDB-lite"/>
    </source>
</evidence>
<dbReference type="InterPro" id="IPR001834">
    <property type="entry name" value="CBR-like"/>
</dbReference>
<feature type="binding site" evidence="9">
    <location>
        <position position="115"/>
    </location>
    <ligand>
        <name>FAD</name>
        <dbReference type="ChEBI" id="CHEBI:57692"/>
    </ligand>
</feature>
<dbReference type="InterPro" id="IPR008333">
    <property type="entry name" value="Cbr1-like_FAD-bd_dom"/>
</dbReference>
<dbReference type="CDD" id="cd06183">
    <property type="entry name" value="cyt_b5_reduct_like"/>
    <property type="match status" value="1"/>
</dbReference>
<comment type="cofactor">
    <cofactor evidence="1 9 10">
        <name>FAD</name>
        <dbReference type="ChEBI" id="CHEBI:57692"/>
    </cofactor>
</comment>
<dbReference type="GO" id="GO:0090524">
    <property type="term" value="F:cytochrome-b5 reductase activity, acting on NADH"/>
    <property type="evidence" value="ECO:0007669"/>
    <property type="project" value="UniProtKB-EC"/>
</dbReference>
<proteinExistence type="inferred from homology"/>